<dbReference type="CDD" id="cd00454">
    <property type="entry name" value="TrHb1_N"/>
    <property type="match status" value="1"/>
</dbReference>
<comment type="caution">
    <text evidence="7">The sequence shown here is derived from an EMBL/GenBank/DDBJ whole genome shotgun (WGS) entry which is preliminary data.</text>
</comment>
<keyword evidence="2 6" id="KW-0813">Transport</keyword>
<dbReference type="PIRSF" id="PIRSF002030">
    <property type="entry name" value="Globin_Protozoa/Cyanobacteria"/>
    <property type="match status" value="1"/>
</dbReference>
<name>A0ABT6KIV3_9MICO</name>
<dbReference type="InterPro" id="IPR012292">
    <property type="entry name" value="Globin/Proto"/>
</dbReference>
<evidence type="ECO:0000313" key="7">
    <source>
        <dbReference type="EMBL" id="MDH6179880.1"/>
    </source>
</evidence>
<reference evidence="7 8" key="1">
    <citation type="submission" date="2023-04" db="EMBL/GenBank/DDBJ databases">
        <title>Genome Encyclopedia of Bacteria and Archaea VI: Functional Genomics of Type Strains.</title>
        <authorList>
            <person name="Whitman W."/>
        </authorList>
    </citation>
    <scope>NUCLEOTIDE SEQUENCE [LARGE SCALE GENOMIC DNA]</scope>
    <source>
        <strain evidence="7 8">SG_E_30_P1</strain>
    </source>
</reference>
<evidence type="ECO:0000256" key="3">
    <source>
        <dbReference type="ARBA" id="ARBA00022617"/>
    </source>
</evidence>
<keyword evidence="4 6" id="KW-0479">Metal-binding</keyword>
<keyword evidence="8" id="KW-1185">Reference proteome</keyword>
<organism evidence="7 8">
    <name type="scientific">Antiquaquibacter oligotrophicus</name>
    <dbReference type="NCBI Taxonomy" id="2880260"/>
    <lineage>
        <taxon>Bacteria</taxon>
        <taxon>Bacillati</taxon>
        <taxon>Actinomycetota</taxon>
        <taxon>Actinomycetes</taxon>
        <taxon>Micrococcales</taxon>
        <taxon>Microbacteriaceae</taxon>
        <taxon>Antiquaquibacter</taxon>
    </lineage>
</organism>
<comment type="similarity">
    <text evidence="1 6">Belongs to the truncated hemoglobin family. Group I subfamily.</text>
</comment>
<sequence length="122" mass="13093">MSLYDQVGGNAGMKAAVAVFYNRVTADDSLAPWFEGVDLSRLKAHQRAFLAAALGGPELFAGRELELAHAGLDITPEAFDSVVQHLTIALHDLGATDHVVAEVRERVNALRERVVVLQAASD</sequence>
<dbReference type="SUPFAM" id="SSF46458">
    <property type="entry name" value="Globin-like"/>
    <property type="match status" value="1"/>
</dbReference>
<comment type="cofactor">
    <cofactor evidence="6">
        <name>heme</name>
        <dbReference type="ChEBI" id="CHEBI:30413"/>
    </cofactor>
</comment>
<dbReference type="EMBL" id="JARXVQ010000001">
    <property type="protein sequence ID" value="MDH6179880.1"/>
    <property type="molecule type" value="Genomic_DNA"/>
</dbReference>
<evidence type="ECO:0000256" key="1">
    <source>
        <dbReference type="ARBA" id="ARBA00009660"/>
    </source>
</evidence>
<dbReference type="InterPro" id="IPR009050">
    <property type="entry name" value="Globin-like_sf"/>
</dbReference>
<proteinExistence type="inferred from homology"/>
<dbReference type="Proteomes" id="UP001160142">
    <property type="component" value="Unassembled WGS sequence"/>
</dbReference>
<evidence type="ECO:0000256" key="4">
    <source>
        <dbReference type="ARBA" id="ARBA00022723"/>
    </source>
</evidence>
<keyword evidence="6" id="KW-0561">Oxygen transport</keyword>
<evidence type="ECO:0000256" key="2">
    <source>
        <dbReference type="ARBA" id="ARBA00022448"/>
    </source>
</evidence>
<keyword evidence="5 6" id="KW-0408">Iron</keyword>
<protein>
    <recommendedName>
        <fullName evidence="6">Group 1 truncated hemoglobin</fullName>
    </recommendedName>
</protein>
<keyword evidence="3 6" id="KW-0349">Heme</keyword>
<dbReference type="InterPro" id="IPR016339">
    <property type="entry name" value="Hemoglobin_trunc_I"/>
</dbReference>
<evidence type="ECO:0000256" key="5">
    <source>
        <dbReference type="ARBA" id="ARBA00023004"/>
    </source>
</evidence>
<evidence type="ECO:0000256" key="6">
    <source>
        <dbReference type="PIRNR" id="PIRNR002030"/>
    </source>
</evidence>
<dbReference type="RefSeq" id="WP_322132256.1">
    <property type="nucleotide sequence ID" value="NZ_CP085036.1"/>
</dbReference>
<dbReference type="Gene3D" id="1.10.490.10">
    <property type="entry name" value="Globins"/>
    <property type="match status" value="1"/>
</dbReference>
<dbReference type="Pfam" id="PF01152">
    <property type="entry name" value="Bac_globin"/>
    <property type="match status" value="1"/>
</dbReference>
<dbReference type="InterPro" id="IPR001486">
    <property type="entry name" value="Hemoglobin_trunc"/>
</dbReference>
<gene>
    <name evidence="7" type="ORF">M2152_000062</name>
</gene>
<evidence type="ECO:0000313" key="8">
    <source>
        <dbReference type="Proteomes" id="UP001160142"/>
    </source>
</evidence>
<accession>A0ABT6KIV3</accession>